<reference evidence="2 3" key="1">
    <citation type="submission" date="2020-03" db="EMBL/GenBank/DDBJ databases">
        <title>Whole genome shotgun sequence of Phytohabitans rumicis NBRC 108638.</title>
        <authorList>
            <person name="Komaki H."/>
            <person name="Tamura T."/>
        </authorList>
    </citation>
    <scope>NUCLEOTIDE SEQUENCE [LARGE SCALE GENOMIC DNA]</scope>
    <source>
        <strain evidence="2 3">NBRC 108638</strain>
    </source>
</reference>
<protein>
    <recommendedName>
        <fullName evidence="4">Radical SAM protein</fullName>
    </recommendedName>
</protein>
<comment type="caution">
    <text evidence="2">The sequence shown here is derived from an EMBL/GenBank/DDBJ whole genome shotgun (WGS) entry which is preliminary data.</text>
</comment>
<accession>A0A6V8L8N8</accession>
<sequence length="542" mass="57597">MPIRLFDSLASTVVGGPSGTEAVGLDPADLVVIETDGAWEQADSLKTAYDGAPGTGFDVFSHSVDEVAAHPGIAIRQSGLAGVCETCRACPVVHRCGGGLFAHRYRTGSGFDNPSVYCADLKSLIARMDGMTRHPMSDRILDDIGSGYGEADTVEHLVAAQVPITRVLLSMVGETASGSAAWELLERVDTEAPEAVAAVLAHPYVRAWAVRYLEGAEPADRAHLAGVAAAAAIRAGMSADLEIPVRDGMVHLPTLGAFTLAKTGTTTLSISDGSFELRAEKADWWPIRRLDLAGRSVPIEDTDPYRDCHEWPVAGRLAPAEAESWQRAVNAAWLGIRRDAPGQAAGVRGALRALLPLRASDDGQQRSATNRNAFGAVALALGPAESGAWRGATGPESAGSRGRSERSEPAGSVAGPDADALALLLVHEIQHVKLGAVLDVCDLVDGAYHGLLDVPWRRDKRRPVEAALQGAYAHLGVADVWRARGRAGGPDAGAARAHFRRYRDWVSGTVDAILRTRALTPDGERFVGRMRQTMETWRDDDD</sequence>
<keyword evidence="3" id="KW-1185">Reference proteome</keyword>
<evidence type="ECO:0000256" key="1">
    <source>
        <dbReference type="SAM" id="MobiDB-lite"/>
    </source>
</evidence>
<dbReference type="InterPro" id="IPR013785">
    <property type="entry name" value="Aldolase_TIM"/>
</dbReference>
<dbReference type="PANTHER" id="PTHR43273:SF8">
    <property type="entry name" value="RADICAL SAM DOMAIN PROTEIN"/>
    <property type="match status" value="1"/>
</dbReference>
<dbReference type="AlphaFoldDB" id="A0A6V8L8N8"/>
<dbReference type="InterPro" id="IPR026337">
    <property type="entry name" value="AKG_HExxH"/>
</dbReference>
<dbReference type="NCBIfam" id="TIGR04267">
    <property type="entry name" value="mod_HExxH"/>
    <property type="match status" value="1"/>
</dbReference>
<proteinExistence type="predicted"/>
<organism evidence="2 3">
    <name type="scientific">Phytohabitans rumicis</name>
    <dbReference type="NCBI Taxonomy" id="1076125"/>
    <lineage>
        <taxon>Bacteria</taxon>
        <taxon>Bacillati</taxon>
        <taxon>Actinomycetota</taxon>
        <taxon>Actinomycetes</taxon>
        <taxon>Micromonosporales</taxon>
        <taxon>Micromonosporaceae</taxon>
    </lineage>
</organism>
<dbReference type="PANTHER" id="PTHR43273">
    <property type="entry name" value="ANAEROBIC SULFATASE-MATURATING ENZYME HOMOLOG ASLB-RELATED"/>
    <property type="match status" value="1"/>
</dbReference>
<dbReference type="EMBL" id="BLPG01000001">
    <property type="protein sequence ID" value="GFJ92654.1"/>
    <property type="molecule type" value="Genomic_DNA"/>
</dbReference>
<evidence type="ECO:0000313" key="2">
    <source>
        <dbReference type="EMBL" id="GFJ92654.1"/>
    </source>
</evidence>
<dbReference type="Proteomes" id="UP000482960">
    <property type="component" value="Unassembled WGS sequence"/>
</dbReference>
<reference evidence="2 3" key="2">
    <citation type="submission" date="2020-03" db="EMBL/GenBank/DDBJ databases">
        <authorList>
            <person name="Ichikawa N."/>
            <person name="Kimura A."/>
            <person name="Kitahashi Y."/>
            <person name="Uohara A."/>
        </authorList>
    </citation>
    <scope>NUCLEOTIDE SEQUENCE [LARGE SCALE GENOMIC DNA]</scope>
    <source>
        <strain evidence="2 3">NBRC 108638</strain>
    </source>
</reference>
<evidence type="ECO:0000313" key="3">
    <source>
        <dbReference type="Proteomes" id="UP000482960"/>
    </source>
</evidence>
<dbReference type="Gene3D" id="3.20.20.70">
    <property type="entry name" value="Aldolase class I"/>
    <property type="match status" value="1"/>
</dbReference>
<dbReference type="InterPro" id="IPR023867">
    <property type="entry name" value="Sulphatase_maturase_rSAM"/>
</dbReference>
<name>A0A6V8L8N8_9ACTN</name>
<gene>
    <name evidence="2" type="ORF">Prum_062960</name>
</gene>
<evidence type="ECO:0008006" key="4">
    <source>
        <dbReference type="Google" id="ProtNLM"/>
    </source>
</evidence>
<dbReference type="GO" id="GO:0016491">
    <property type="term" value="F:oxidoreductase activity"/>
    <property type="evidence" value="ECO:0007669"/>
    <property type="project" value="InterPro"/>
</dbReference>
<dbReference type="RefSeq" id="WP_246278174.1">
    <property type="nucleotide sequence ID" value="NZ_BLPG01000001.1"/>
</dbReference>
<feature type="region of interest" description="Disordered" evidence="1">
    <location>
        <begin position="387"/>
        <end position="413"/>
    </location>
</feature>